<dbReference type="EMBL" id="JACNEP010000008">
    <property type="protein sequence ID" value="MBC3766492.1"/>
    <property type="molecule type" value="Genomic_DNA"/>
</dbReference>
<organism evidence="2 3">
    <name type="scientific">Neptunicella marina</name>
    <dbReference type="NCBI Taxonomy" id="2125989"/>
    <lineage>
        <taxon>Bacteria</taxon>
        <taxon>Pseudomonadati</taxon>
        <taxon>Pseudomonadota</taxon>
        <taxon>Gammaproteobacteria</taxon>
        <taxon>Alteromonadales</taxon>
        <taxon>Alteromonadaceae</taxon>
        <taxon>Neptunicella</taxon>
    </lineage>
</organism>
<reference evidence="2" key="1">
    <citation type="journal article" date="2018" name="Int. J. Syst. Evol. Microbiol.">
        <title>Neptunicella marina gen. nov., sp. nov., isolated from surface seawater.</title>
        <authorList>
            <person name="Liu X."/>
            <person name="Lai Q."/>
            <person name="Du Y."/>
            <person name="Zhang X."/>
            <person name="Liu Z."/>
            <person name="Sun F."/>
            <person name="Shao Z."/>
        </authorList>
    </citation>
    <scope>NUCLEOTIDE SEQUENCE</scope>
    <source>
        <strain evidence="2">S27-2</strain>
    </source>
</reference>
<accession>A0A8J6M2T6</accession>
<dbReference type="InterPro" id="IPR007138">
    <property type="entry name" value="ABM_dom"/>
</dbReference>
<evidence type="ECO:0000313" key="2">
    <source>
        <dbReference type="EMBL" id="MBC3766492.1"/>
    </source>
</evidence>
<dbReference type="Pfam" id="PF03992">
    <property type="entry name" value="ABM"/>
    <property type="match status" value="1"/>
</dbReference>
<proteinExistence type="predicted"/>
<dbReference type="PANTHER" id="PTHR37811">
    <property type="entry name" value="BLL5343 PROTEIN"/>
    <property type="match status" value="1"/>
</dbReference>
<dbReference type="InterPro" id="IPR052936">
    <property type="entry name" value="Jasmonate_Hydroxylase-like"/>
</dbReference>
<dbReference type="Proteomes" id="UP000601768">
    <property type="component" value="Unassembled WGS sequence"/>
</dbReference>
<comment type="caution">
    <text evidence="2">The sequence shown here is derived from an EMBL/GenBank/DDBJ whole genome shotgun (WGS) entry which is preliminary data.</text>
</comment>
<dbReference type="GO" id="GO:0004497">
    <property type="term" value="F:monooxygenase activity"/>
    <property type="evidence" value="ECO:0007669"/>
    <property type="project" value="UniProtKB-KW"/>
</dbReference>
<dbReference type="InterPro" id="IPR011008">
    <property type="entry name" value="Dimeric_a/b-barrel"/>
</dbReference>
<evidence type="ECO:0000259" key="1">
    <source>
        <dbReference type="Pfam" id="PF03992"/>
    </source>
</evidence>
<dbReference type="SUPFAM" id="SSF54909">
    <property type="entry name" value="Dimeric alpha+beta barrel"/>
    <property type="match status" value="1"/>
</dbReference>
<dbReference type="PANTHER" id="PTHR37811:SF2">
    <property type="entry name" value="ABM DOMAIN-CONTAINING PROTEIN"/>
    <property type="match status" value="1"/>
</dbReference>
<gene>
    <name evidence="2" type="ORF">H8B19_11440</name>
</gene>
<dbReference type="Gene3D" id="3.30.70.100">
    <property type="match status" value="1"/>
</dbReference>
<reference evidence="2" key="2">
    <citation type="submission" date="2020-08" db="EMBL/GenBank/DDBJ databases">
        <authorList>
            <person name="Lai Q."/>
        </authorList>
    </citation>
    <scope>NUCLEOTIDE SEQUENCE</scope>
    <source>
        <strain evidence="2">S27-2</strain>
    </source>
</reference>
<keyword evidence="3" id="KW-1185">Reference proteome</keyword>
<keyword evidence="2" id="KW-0560">Oxidoreductase</keyword>
<dbReference type="RefSeq" id="WP_186507023.1">
    <property type="nucleotide sequence ID" value="NZ_JACNEP010000008.1"/>
</dbReference>
<feature type="domain" description="ABM" evidence="1">
    <location>
        <begin position="10"/>
        <end position="80"/>
    </location>
</feature>
<name>A0A8J6M2T6_9ALTE</name>
<dbReference type="AlphaFoldDB" id="A0A8J6M2T6"/>
<evidence type="ECO:0000313" key="3">
    <source>
        <dbReference type="Proteomes" id="UP000601768"/>
    </source>
</evidence>
<keyword evidence="2" id="KW-0503">Monooxygenase</keyword>
<protein>
    <submittedName>
        <fullName evidence="2">Antibiotic biosynthesis monooxygenase</fullName>
    </submittedName>
</protein>
<sequence length="106" mass="12317">MFADTPKPPYYTVIFTSVKSDQQQGYSDMATNMWNLAHQQPGFLGAESASADLSITVSYWKDLDSIKAWRNNAEHQQAQKMGKEQWYNAYKLRIAKVERDYQFARL</sequence>